<feature type="region of interest" description="Disordered" evidence="10">
    <location>
        <begin position="1"/>
        <end position="23"/>
    </location>
</feature>
<dbReference type="STRING" id="105984.A0A427YB68"/>
<dbReference type="InterPro" id="IPR036291">
    <property type="entry name" value="NAD(P)-bd_dom_sf"/>
</dbReference>
<dbReference type="GO" id="GO:0005829">
    <property type="term" value="C:cytosol"/>
    <property type="evidence" value="ECO:0007669"/>
    <property type="project" value="TreeGrafter"/>
</dbReference>
<dbReference type="InterPro" id="IPR022675">
    <property type="entry name" value="G6P_DH_C"/>
</dbReference>
<evidence type="ECO:0000256" key="1">
    <source>
        <dbReference type="ARBA" id="ARBA00004937"/>
    </source>
</evidence>
<comment type="similarity">
    <text evidence="2 9">Belongs to the glucose-6-phosphate dehydrogenase family.</text>
</comment>
<keyword evidence="5 9" id="KW-0313">Glucose metabolism</keyword>
<dbReference type="EC" id="1.1.1.49" evidence="3 9"/>
<gene>
    <name evidence="13" type="primary">ZWF1</name>
    <name evidence="13" type="ORF">EHS24_000920</name>
</gene>
<comment type="caution">
    <text evidence="13">The sequence shown here is derived from an EMBL/GenBank/DDBJ whole genome shotgun (WGS) entry which is preliminary data.</text>
</comment>
<accession>A0A427YB68</accession>
<organism evidence="13 14">
    <name type="scientific">Apiotrichum porosum</name>
    <dbReference type="NCBI Taxonomy" id="105984"/>
    <lineage>
        <taxon>Eukaryota</taxon>
        <taxon>Fungi</taxon>
        <taxon>Dikarya</taxon>
        <taxon>Basidiomycota</taxon>
        <taxon>Agaricomycotina</taxon>
        <taxon>Tremellomycetes</taxon>
        <taxon>Trichosporonales</taxon>
        <taxon>Trichosporonaceae</taxon>
        <taxon>Apiotrichum</taxon>
    </lineage>
</organism>
<evidence type="ECO:0000256" key="8">
    <source>
        <dbReference type="ARBA" id="ARBA00023277"/>
    </source>
</evidence>
<dbReference type="GO" id="GO:0050661">
    <property type="term" value="F:NADP binding"/>
    <property type="evidence" value="ECO:0007669"/>
    <property type="project" value="InterPro"/>
</dbReference>
<dbReference type="PANTHER" id="PTHR23429">
    <property type="entry name" value="GLUCOSE-6-PHOSPHATE 1-DEHYDROGENASE G6PD"/>
    <property type="match status" value="1"/>
</dbReference>
<evidence type="ECO:0000256" key="4">
    <source>
        <dbReference type="ARBA" id="ARBA00020444"/>
    </source>
</evidence>
<comment type="catalytic activity">
    <reaction evidence="9">
        <text>D-glucose 6-phosphate + NADP(+) = 6-phospho-D-glucono-1,5-lactone + NADPH + H(+)</text>
        <dbReference type="Rhea" id="RHEA:15841"/>
        <dbReference type="ChEBI" id="CHEBI:15378"/>
        <dbReference type="ChEBI" id="CHEBI:57783"/>
        <dbReference type="ChEBI" id="CHEBI:57955"/>
        <dbReference type="ChEBI" id="CHEBI:58349"/>
        <dbReference type="ChEBI" id="CHEBI:61548"/>
        <dbReference type="EC" id="1.1.1.49"/>
    </reaction>
</comment>
<dbReference type="RefSeq" id="XP_028480588.1">
    <property type="nucleotide sequence ID" value="XM_028616731.1"/>
</dbReference>
<reference evidence="13 14" key="1">
    <citation type="submission" date="2018-11" db="EMBL/GenBank/DDBJ databases">
        <title>Genome sequence of Apiotrichum porosum DSM 27194.</title>
        <authorList>
            <person name="Aliyu H."/>
            <person name="Gorte O."/>
            <person name="Ochsenreither K."/>
        </authorList>
    </citation>
    <scope>NUCLEOTIDE SEQUENCE [LARGE SCALE GENOMIC DNA]</scope>
    <source>
        <strain evidence="13 14">DSM 27194</strain>
    </source>
</reference>
<dbReference type="EMBL" id="RSCE01000001">
    <property type="protein sequence ID" value="RSH88380.1"/>
    <property type="molecule type" value="Genomic_DNA"/>
</dbReference>
<feature type="compositionally biased region" description="Polar residues" evidence="10">
    <location>
        <begin position="11"/>
        <end position="20"/>
    </location>
</feature>
<dbReference type="PROSITE" id="PS00069">
    <property type="entry name" value="G6P_DEHYDROGENASE"/>
    <property type="match status" value="1"/>
</dbReference>
<dbReference type="Gene3D" id="3.30.360.10">
    <property type="entry name" value="Dihydrodipicolinate Reductase, domain 2"/>
    <property type="match status" value="1"/>
</dbReference>
<evidence type="ECO:0000256" key="9">
    <source>
        <dbReference type="RuleBase" id="RU362120"/>
    </source>
</evidence>
<protein>
    <recommendedName>
        <fullName evidence="4 9">Glucose-6-phosphate 1-dehydrogenase</fullName>
        <ecNumber evidence="3 9">1.1.1.49</ecNumber>
    </recommendedName>
</protein>
<dbReference type="PANTHER" id="PTHR23429:SF0">
    <property type="entry name" value="GLUCOSE-6-PHOSPHATE 1-DEHYDROGENASE"/>
    <property type="match status" value="1"/>
</dbReference>
<dbReference type="OrthoDB" id="60984at2759"/>
<sequence length="532" mass="59959">MFFAHPRHGQLTAQDTATMSRSKRGSIPSMEALGEAFVGETVMTVLGASGDLAKKKTLPALFTLYRQGHLPDDIHIVGYARTKMTDEEFKQRAIQYIKAPKGFSEDEFKKEIEKFQSILSYVHGPYDEDSGYQALEKRLVEIETKRPGGTRRNRLFYMALPPSVFTVVAAGLRKNNYSTEGGNRIIVEKPFGKDLESCREMMSALKAEWAENETYRIDHYLGKEMVKNLLVLRFGNVVLDQTLNKNSVSNVQITFKEPFGTEGRGGYFDEFGIIRDVCQNHLLQTLSVLCMERPVSFAAEDIRDEKVKVLRCIPPIKKEDVLLGQYVAANGHPGYLDDDTVPKGSNCPTFAALTLFINNPRWEGVPFIMKAGKAVNEGKVEIRVQFKDVTSGIFTDIARDELVLRIQPDEAVYMKLNNKLPGLVTKAVPTELDMTYKNRFSDVEIPQAYEALILDAFKGDASNFVRDDELDVAWKIFTPILHWIDNDKPKPEPYPYGARGPADSAAFSERYGYKRDDAGTYQWPVTNVAANL</sequence>
<dbReference type="GO" id="GO:0009051">
    <property type="term" value="P:pentose-phosphate shunt, oxidative branch"/>
    <property type="evidence" value="ECO:0007669"/>
    <property type="project" value="TreeGrafter"/>
</dbReference>
<dbReference type="HAMAP" id="MF_00966">
    <property type="entry name" value="G6PD"/>
    <property type="match status" value="1"/>
</dbReference>
<dbReference type="InterPro" id="IPR019796">
    <property type="entry name" value="G6P_DH_AS"/>
</dbReference>
<evidence type="ECO:0000256" key="3">
    <source>
        <dbReference type="ARBA" id="ARBA00013019"/>
    </source>
</evidence>
<keyword evidence="7 9" id="KW-0560">Oxidoreductase</keyword>
<dbReference type="FunFam" id="3.30.360.10:FF:000015">
    <property type="entry name" value="Glucose-6-phosphate 1-dehydrogenase"/>
    <property type="match status" value="1"/>
</dbReference>
<dbReference type="PRINTS" id="PR00079">
    <property type="entry name" value="G6PDHDRGNASE"/>
</dbReference>
<dbReference type="UniPathway" id="UPA00115">
    <property type="reaction ID" value="UER00408"/>
</dbReference>
<dbReference type="PIRSF" id="PIRSF000110">
    <property type="entry name" value="G6PD"/>
    <property type="match status" value="1"/>
</dbReference>
<evidence type="ECO:0000256" key="10">
    <source>
        <dbReference type="SAM" id="MobiDB-lite"/>
    </source>
</evidence>
<feature type="domain" description="Glucose-6-phosphate dehydrogenase C-terminal" evidence="12">
    <location>
        <begin position="230"/>
        <end position="513"/>
    </location>
</feature>
<keyword evidence="14" id="KW-1185">Reference proteome</keyword>
<evidence type="ECO:0000256" key="2">
    <source>
        <dbReference type="ARBA" id="ARBA00009975"/>
    </source>
</evidence>
<dbReference type="Pfam" id="PF02781">
    <property type="entry name" value="G6PD_C"/>
    <property type="match status" value="1"/>
</dbReference>
<dbReference type="InterPro" id="IPR001282">
    <property type="entry name" value="G6P_DH"/>
</dbReference>
<evidence type="ECO:0000256" key="5">
    <source>
        <dbReference type="ARBA" id="ARBA00022526"/>
    </source>
</evidence>
<comment type="pathway">
    <text evidence="1 9">Carbohydrate degradation; pentose phosphate pathway; D-ribulose 5-phosphate from D-glucose 6-phosphate (oxidative stage): step 1/3.</text>
</comment>
<keyword evidence="8 9" id="KW-0119">Carbohydrate metabolism</keyword>
<evidence type="ECO:0000313" key="13">
    <source>
        <dbReference type="EMBL" id="RSH88380.1"/>
    </source>
</evidence>
<keyword evidence="6 9" id="KW-0521">NADP</keyword>
<dbReference type="GO" id="GO:0004345">
    <property type="term" value="F:glucose-6-phosphate dehydrogenase activity"/>
    <property type="evidence" value="ECO:0007669"/>
    <property type="project" value="UniProtKB-EC"/>
</dbReference>
<evidence type="ECO:0000313" key="14">
    <source>
        <dbReference type="Proteomes" id="UP000279236"/>
    </source>
</evidence>
<feature type="domain" description="Glucose-6-phosphate dehydrogenase NAD-binding" evidence="11">
    <location>
        <begin position="45"/>
        <end position="228"/>
    </location>
</feature>
<dbReference type="GO" id="GO:0006006">
    <property type="term" value="P:glucose metabolic process"/>
    <property type="evidence" value="ECO:0007669"/>
    <property type="project" value="UniProtKB-KW"/>
</dbReference>
<evidence type="ECO:0000259" key="12">
    <source>
        <dbReference type="Pfam" id="PF02781"/>
    </source>
</evidence>
<evidence type="ECO:0000256" key="7">
    <source>
        <dbReference type="ARBA" id="ARBA00023002"/>
    </source>
</evidence>
<dbReference type="Pfam" id="PF00479">
    <property type="entry name" value="G6PD_N"/>
    <property type="match status" value="1"/>
</dbReference>
<dbReference type="GeneID" id="39585463"/>
<proteinExistence type="inferred from homology"/>
<evidence type="ECO:0000259" key="11">
    <source>
        <dbReference type="Pfam" id="PF00479"/>
    </source>
</evidence>
<evidence type="ECO:0000256" key="6">
    <source>
        <dbReference type="ARBA" id="ARBA00022857"/>
    </source>
</evidence>
<dbReference type="SUPFAM" id="SSF55347">
    <property type="entry name" value="Glyceraldehyde-3-phosphate dehydrogenase-like, C-terminal domain"/>
    <property type="match status" value="1"/>
</dbReference>
<dbReference type="Gene3D" id="3.40.50.720">
    <property type="entry name" value="NAD(P)-binding Rossmann-like Domain"/>
    <property type="match status" value="1"/>
</dbReference>
<dbReference type="AlphaFoldDB" id="A0A427YB68"/>
<comment type="function">
    <text evidence="9">Catalyzes the rate-limiting step of the oxidative pentose-phosphate pathway, which represents a route for the dissimilation of carbohydrates besides glycolysis.</text>
</comment>
<dbReference type="Proteomes" id="UP000279236">
    <property type="component" value="Unassembled WGS sequence"/>
</dbReference>
<dbReference type="SUPFAM" id="SSF51735">
    <property type="entry name" value="NAD(P)-binding Rossmann-fold domains"/>
    <property type="match status" value="1"/>
</dbReference>
<dbReference type="NCBIfam" id="TIGR00871">
    <property type="entry name" value="zwf"/>
    <property type="match status" value="1"/>
</dbReference>
<dbReference type="InterPro" id="IPR022674">
    <property type="entry name" value="G6P_DH_NAD-bd"/>
</dbReference>
<name>A0A427YB68_9TREE</name>